<dbReference type="GO" id="GO:0006351">
    <property type="term" value="P:DNA-templated transcription"/>
    <property type="evidence" value="ECO:0007669"/>
    <property type="project" value="InterPro"/>
</dbReference>
<dbReference type="GO" id="GO:0005634">
    <property type="term" value="C:nucleus"/>
    <property type="evidence" value="ECO:0007669"/>
    <property type="project" value="UniProtKB-SubCell"/>
</dbReference>
<keyword evidence="6" id="KW-0539">Nucleus</keyword>
<keyword evidence="4" id="KW-0238">DNA-binding</keyword>
<evidence type="ECO:0000313" key="9">
    <source>
        <dbReference type="EMBL" id="KAG9063996.1"/>
    </source>
</evidence>
<name>A0A9P7XMY7_9FUNG</name>
<keyword evidence="10" id="KW-1185">Reference proteome</keyword>
<feature type="compositionally biased region" description="Gly residues" evidence="7">
    <location>
        <begin position="1622"/>
        <end position="1631"/>
    </location>
</feature>
<feature type="compositionally biased region" description="Polar residues" evidence="7">
    <location>
        <begin position="1656"/>
        <end position="1665"/>
    </location>
</feature>
<feature type="compositionally biased region" description="Gly residues" evidence="7">
    <location>
        <begin position="1141"/>
        <end position="1154"/>
    </location>
</feature>
<reference evidence="9" key="1">
    <citation type="submission" date="2021-06" db="EMBL/GenBank/DDBJ databases">
        <title>Genome Sequence of Mortierella hyaline Strain SCG-10, a Cold-Adapted, Nitrate-Reducing Fungus Isolated from Soil in Minnesota, USA.</title>
        <authorList>
            <person name="Aldossari N."/>
        </authorList>
    </citation>
    <scope>NUCLEOTIDE SEQUENCE</scope>
    <source>
        <strain evidence="9">SCG-10</strain>
    </source>
</reference>
<feature type="region of interest" description="Disordered" evidence="7">
    <location>
        <begin position="1644"/>
        <end position="1665"/>
    </location>
</feature>
<dbReference type="PANTHER" id="PTHR46910:SF37">
    <property type="entry name" value="ZN(II)2CYS6 TRANSCRIPTION FACTOR (EUROFUNG)"/>
    <property type="match status" value="1"/>
</dbReference>
<comment type="caution">
    <text evidence="9">The sequence shown here is derived from an EMBL/GenBank/DDBJ whole genome shotgun (WGS) entry which is preliminary data.</text>
</comment>
<evidence type="ECO:0000256" key="2">
    <source>
        <dbReference type="ARBA" id="ARBA00022723"/>
    </source>
</evidence>
<evidence type="ECO:0000256" key="3">
    <source>
        <dbReference type="ARBA" id="ARBA00023015"/>
    </source>
</evidence>
<dbReference type="Pfam" id="PF00172">
    <property type="entry name" value="Zn_clus"/>
    <property type="match status" value="1"/>
</dbReference>
<feature type="compositionally biased region" description="Basic residues" evidence="7">
    <location>
        <begin position="1525"/>
        <end position="1535"/>
    </location>
</feature>
<dbReference type="EMBL" id="JAHRHY010000015">
    <property type="protein sequence ID" value="KAG9063996.1"/>
    <property type="molecule type" value="Genomic_DNA"/>
</dbReference>
<dbReference type="InterPro" id="IPR050987">
    <property type="entry name" value="AtrR-like"/>
</dbReference>
<evidence type="ECO:0000256" key="7">
    <source>
        <dbReference type="SAM" id="MobiDB-lite"/>
    </source>
</evidence>
<protein>
    <recommendedName>
        <fullName evidence="8">Zn(2)-C6 fungal-type domain-containing protein</fullName>
    </recommendedName>
</protein>
<dbReference type="Proteomes" id="UP000707451">
    <property type="component" value="Unassembled WGS sequence"/>
</dbReference>
<feature type="compositionally biased region" description="Low complexity" evidence="7">
    <location>
        <begin position="1604"/>
        <end position="1613"/>
    </location>
</feature>
<accession>A0A9P7XMY7</accession>
<feature type="compositionally biased region" description="Polar residues" evidence="7">
    <location>
        <begin position="40"/>
        <end position="51"/>
    </location>
</feature>
<feature type="compositionally biased region" description="Low complexity" evidence="7">
    <location>
        <begin position="1274"/>
        <end position="1288"/>
    </location>
</feature>
<dbReference type="GO" id="GO:0003677">
    <property type="term" value="F:DNA binding"/>
    <property type="evidence" value="ECO:0007669"/>
    <property type="project" value="UniProtKB-KW"/>
</dbReference>
<dbReference type="SMART" id="SM00066">
    <property type="entry name" value="GAL4"/>
    <property type="match status" value="1"/>
</dbReference>
<keyword evidence="3" id="KW-0805">Transcription regulation</keyword>
<dbReference type="OrthoDB" id="2018619at2759"/>
<dbReference type="Gene3D" id="4.10.240.10">
    <property type="entry name" value="Zn(2)-C6 fungal-type DNA-binding domain"/>
    <property type="match status" value="1"/>
</dbReference>
<feature type="region of interest" description="Disordered" evidence="7">
    <location>
        <begin position="40"/>
        <end position="59"/>
    </location>
</feature>
<dbReference type="Pfam" id="PF04082">
    <property type="entry name" value="Fungal_trans"/>
    <property type="match status" value="1"/>
</dbReference>
<dbReference type="InterPro" id="IPR036864">
    <property type="entry name" value="Zn2-C6_fun-type_DNA-bd_sf"/>
</dbReference>
<feature type="region of interest" description="Disordered" evidence="7">
    <location>
        <begin position="1051"/>
        <end position="1103"/>
    </location>
</feature>
<feature type="compositionally biased region" description="Basic residues" evidence="7">
    <location>
        <begin position="1067"/>
        <end position="1077"/>
    </location>
</feature>
<dbReference type="GO" id="GO:0000981">
    <property type="term" value="F:DNA-binding transcription factor activity, RNA polymerase II-specific"/>
    <property type="evidence" value="ECO:0007669"/>
    <property type="project" value="InterPro"/>
</dbReference>
<feature type="region of interest" description="Disordered" evidence="7">
    <location>
        <begin position="1136"/>
        <end position="1155"/>
    </location>
</feature>
<feature type="domain" description="Zn(2)-C6 fungal-type" evidence="8">
    <location>
        <begin position="61"/>
        <end position="89"/>
    </location>
</feature>
<evidence type="ECO:0000259" key="8">
    <source>
        <dbReference type="PROSITE" id="PS50048"/>
    </source>
</evidence>
<dbReference type="PROSITE" id="PS00463">
    <property type="entry name" value="ZN2_CY6_FUNGAL_1"/>
    <property type="match status" value="1"/>
</dbReference>
<feature type="region of interest" description="Disordered" evidence="7">
    <location>
        <begin position="1505"/>
        <end position="1632"/>
    </location>
</feature>
<feature type="compositionally biased region" description="Low complexity" evidence="7">
    <location>
        <begin position="1240"/>
        <end position="1255"/>
    </location>
</feature>
<feature type="compositionally biased region" description="Low complexity" evidence="7">
    <location>
        <begin position="1553"/>
        <end position="1594"/>
    </location>
</feature>
<evidence type="ECO:0000256" key="6">
    <source>
        <dbReference type="ARBA" id="ARBA00023242"/>
    </source>
</evidence>
<sequence>MAIPPQNPFQFHQVNHPSNTASYQDPIMKTAPPSTATIDPGVATNNNNTFSGAKKQKTTPPCDRCRQRRIKCDRLEPVCSSCVKYKAPCLRTALPAGVPLSTVSVDAIGTPGLRILTSAGKRDRHFSETEILDSCLRDVQSLQMNRLRRIEQFFDRVGIEENRLEEVGWLSEQIKIQHESTHGTHPDLNYSPEEVVDKLGHRASLSWIKQLLPLLQATKGIQQVPPTAHLYSKGSTPPQAETALQATLTDDGNFTCPATRLTPFPTRVPLSVLNKTMFELSVYDCTEYLGPVAGTKASSWSEEMRFPLPWLVPEPQVKDSLLALPPVELMLELIEWMIQSPLYVYFPILTKASIMNALSAAIPGPDAPSLGIEKPPANPLVTDSGALPQRITGRVSAIFLLNAIMALGAAYRSNAIKGKKKHHLLNNNNIQELPEHNFQTYFDRSQALTAYILHQPRVSSLQGLLLLMKCPTIPGIQNLYREQACAMALALGLHRDCEPWTLCRSVTQLRRNIFWCCYVIDASYSLNSGSPERFSDDYISIGLPKVPSLELGDDMGELEFEGETNRIGFLLEQAKLWKIVKKIRRCGQTSHNSEDGYREGSNLYRAPENQTPSIPSMASMSPAPQYGFPINNNSNPTGQSPYPPYSPKTPTSTNGAPQPAWVWRADSARRILDVELARWQMDLPSHLRFDFSLTRKDEPCPHAVRRNGLGAMLQLIFNEVLILLHHPFLILADTHGQSKRDQAAQPPVRNSKTRSSTSSIKSPRSRRSSSTSRSYSTSSVTNLSSVSDDGTVWPLKPAPPFLNSCTKAAEAITFLIEHLLRTTPEWLACHNEADCAIHIAERVHALNVSLTAKNASLGTPLASGAASHVSSAQAKSQYRRTRAFRKTVADLDKFTMSDDYRPELLTQELIVRGTARDRLVKSMKQMMRHRMGEHYYRLPRVAPELDSLSENEGSEQDRFAAAAGTGRDHLELKLAYMDERVWIRYYNIRVQDHVETKNGSETWLEILHPYSPPTSELEFDEDDEEEMMDHHQHPFGFSMMEELSLPIYEADESEDGQPSNSNNNNSSKKRAQRRRLNSKGGLVVSEDDVSEGREETMDPPQISTTTFLEIFGLNPSSIEVSSAMGDPNVLLAGQQNLGSGHQKGGSGNGGGGFEPGYDQSYYPGYVSPQVSIDGFDPTMVLDGSSHGRPHSSAGVTVSSADQSGRGYCGVGAFLHQDRPPQGQTQYPQGLFQPSSHHHQPPQQSHQPHTTHSLQQDPNGSFPHFDLHAGALGFDPSTSPSSYSTPDSPNQQPPLDTNLGLGLVAVSTPLSALQGQMSMTGGQYLNLVQQQFPNQHIPSQPQGSMDFQQQQQQQTLELALNGGDGGHSNVRPFYGMPMGGFMTPGLDSLPIINRTTQGAPGYYGASTPTNNTSSVGQALSGAHSSGGWAIDSGAAGAVASYLAKSEPHSPALPPSLVSSVPTSPIPMHQTSSSFRLLLSPTSETIQGISNRMNAWDGISGPKASVTVDGSDLQGPTLMEYSSSTGYHHHHHHHHQQHQLQQHQGSLLEAPPATGASGSMSHYGSSWSSASPSSELTTTTSTPAGSSSSTATTTTTRMDGIEAGPSSKSTSSSVSAVPETPFGDYGGVAGLDGGSSHKLMSVVDDREGDKDSRFHPLQTGSITGRLL</sequence>
<dbReference type="SUPFAM" id="SSF57701">
    <property type="entry name" value="Zn2/Cys6 DNA-binding domain"/>
    <property type="match status" value="1"/>
</dbReference>
<keyword evidence="5" id="KW-0804">Transcription</keyword>
<feature type="region of interest" description="Disordered" evidence="7">
    <location>
        <begin position="1176"/>
        <end position="1298"/>
    </location>
</feature>
<evidence type="ECO:0000256" key="5">
    <source>
        <dbReference type="ARBA" id="ARBA00023163"/>
    </source>
</evidence>
<dbReference type="PROSITE" id="PS50048">
    <property type="entry name" value="ZN2_CY6_FUNGAL_2"/>
    <property type="match status" value="1"/>
</dbReference>
<evidence type="ECO:0000313" key="10">
    <source>
        <dbReference type="Proteomes" id="UP000707451"/>
    </source>
</evidence>
<dbReference type="SMART" id="SM00906">
    <property type="entry name" value="Fungal_trans"/>
    <property type="match status" value="1"/>
</dbReference>
<evidence type="ECO:0000256" key="1">
    <source>
        <dbReference type="ARBA" id="ARBA00004123"/>
    </source>
</evidence>
<dbReference type="InterPro" id="IPR007219">
    <property type="entry name" value="XnlR_reg_dom"/>
</dbReference>
<proteinExistence type="predicted"/>
<dbReference type="CDD" id="cd00067">
    <property type="entry name" value="GAL4"/>
    <property type="match status" value="1"/>
</dbReference>
<evidence type="ECO:0000256" key="4">
    <source>
        <dbReference type="ARBA" id="ARBA00023125"/>
    </source>
</evidence>
<gene>
    <name evidence="9" type="ORF">KI688_004110</name>
</gene>
<dbReference type="InterPro" id="IPR001138">
    <property type="entry name" value="Zn2Cys6_DnaBD"/>
</dbReference>
<feature type="compositionally biased region" description="Polar residues" evidence="7">
    <location>
        <begin position="1193"/>
        <end position="1202"/>
    </location>
</feature>
<organism evidence="9 10">
    <name type="scientific">Linnemannia hyalina</name>
    <dbReference type="NCBI Taxonomy" id="64524"/>
    <lineage>
        <taxon>Eukaryota</taxon>
        <taxon>Fungi</taxon>
        <taxon>Fungi incertae sedis</taxon>
        <taxon>Mucoromycota</taxon>
        <taxon>Mortierellomycotina</taxon>
        <taxon>Mortierellomycetes</taxon>
        <taxon>Mortierellales</taxon>
        <taxon>Mortierellaceae</taxon>
        <taxon>Linnemannia</taxon>
    </lineage>
</organism>
<feature type="compositionally biased region" description="Low complexity" evidence="7">
    <location>
        <begin position="753"/>
        <end position="786"/>
    </location>
</feature>
<feature type="region of interest" description="Disordered" evidence="7">
    <location>
        <begin position="631"/>
        <end position="658"/>
    </location>
</feature>
<dbReference type="PANTHER" id="PTHR46910">
    <property type="entry name" value="TRANSCRIPTION FACTOR PDR1"/>
    <property type="match status" value="1"/>
</dbReference>
<keyword evidence="2" id="KW-0479">Metal-binding</keyword>
<feature type="region of interest" description="Disordered" evidence="7">
    <location>
        <begin position="739"/>
        <end position="786"/>
    </location>
</feature>
<feature type="region of interest" description="Disordered" evidence="7">
    <location>
        <begin position="1444"/>
        <end position="1463"/>
    </location>
</feature>
<comment type="subcellular location">
    <subcellularLocation>
        <location evidence="1">Nucleus</location>
    </subcellularLocation>
</comment>
<feature type="compositionally biased region" description="Low complexity" evidence="7">
    <location>
        <begin position="1453"/>
        <end position="1463"/>
    </location>
</feature>
<dbReference type="CDD" id="cd12148">
    <property type="entry name" value="fungal_TF_MHR"/>
    <property type="match status" value="1"/>
</dbReference>
<dbReference type="GO" id="GO:0008270">
    <property type="term" value="F:zinc ion binding"/>
    <property type="evidence" value="ECO:0007669"/>
    <property type="project" value="InterPro"/>
</dbReference>